<accession>A0AA96HD81</accession>
<evidence type="ECO:0000313" key="2">
    <source>
        <dbReference type="EMBL" id="WNN93664.1"/>
    </source>
</evidence>
<dbReference type="Proteomes" id="UP001303520">
    <property type="component" value="Segment"/>
</dbReference>
<proteinExistence type="predicted"/>
<keyword evidence="3" id="KW-1185">Reference proteome</keyword>
<feature type="region of interest" description="Disordered" evidence="1">
    <location>
        <begin position="1"/>
        <end position="25"/>
    </location>
</feature>
<dbReference type="EMBL" id="OR553891">
    <property type="protein sequence ID" value="WNN93664.1"/>
    <property type="molecule type" value="Genomic_DNA"/>
</dbReference>
<gene>
    <name evidence="2" type="primary">14</name>
    <name evidence="2" type="ORF">SEA_CALLINALLBARBZ_14</name>
</gene>
<feature type="region of interest" description="Disordered" evidence="1">
    <location>
        <begin position="197"/>
        <end position="249"/>
    </location>
</feature>
<protein>
    <submittedName>
        <fullName evidence="2">Tail assembly chaperone</fullName>
    </submittedName>
</protein>
<organism evidence="2 3">
    <name type="scientific">Arthrobacter phage CallinAllBarbz</name>
    <dbReference type="NCBI Taxonomy" id="3077790"/>
    <lineage>
        <taxon>Viruses</taxon>
        <taxon>Duplodnaviria</taxon>
        <taxon>Heunggongvirae</taxon>
        <taxon>Uroviricota</taxon>
        <taxon>Caudoviricetes</taxon>
        <taxon>Casidaviridae</taxon>
        <taxon>Baileybluvirus</taxon>
        <taxon>Baileybluvirus callinallbarbz</taxon>
    </lineage>
</organism>
<reference evidence="3" key="1">
    <citation type="submission" date="2024-05" db="EMBL/GenBank/DDBJ databases">
        <authorList>
            <person name="Garin V.P."/>
            <person name="Arshad I."/>
            <person name="Mak A."/>
            <person name="Orr M.A."/>
            <person name="Cho C."/>
            <person name="Kyla G.P."/>
            <person name="Liu J."/>
            <person name="Peri J.N."/>
            <person name="Esherick S.A."/>
            <person name="Shera S."/>
            <person name="Suani E."/>
            <person name="Faulkner C."/>
            <person name="Bonthala P."/>
            <person name="Wong M.A."/>
            <person name="Yao J."/>
            <person name="Santaolaya C."/>
            <person name="Santos E.A."/>
            <person name="Qin K."/>
            <person name="Yang E."/>
            <person name="Shao S.B."/>
            <person name="Moore J.P."/>
            <person name="Mathkour Y.H."/>
            <person name="Gallagher H.R."/>
            <person name="White L.T."/>
            <person name="Givan S.V."/>
            <person name="Chan R.W."/>
            <person name="Infante A."/>
            <person name="Anand S."/>
            <person name="Almeida T.I."/>
            <person name="De G.A."/>
            <person name="Trinh U.L."/>
            <person name="Bhatt K."/>
            <person name="Sanoyca A.J."/>
            <person name="Chong T."/>
            <person name="Liu R."/>
            <person name="Liang E."/>
            <person name="Castellanos S."/>
            <person name="Chang A.P."/>
            <person name="Stephenson J.C."/>
            <person name="Zorawik M."/>
            <person name="Garza D.R."/>
            <person name="Reddi K."/>
            <person name="Bouklas T."/>
            <person name="Freise A.C."/>
            <person name="Klyczek K."/>
            <person name="Ko C."/>
            <person name="Russell D.A."/>
            <person name="Jacobs-Sera D."/>
            <person name="Hatfull G.F."/>
        </authorList>
    </citation>
    <scope>NUCLEOTIDE SEQUENCE [LARGE SCALE GENOMIC DNA]</scope>
</reference>
<name>A0AA96HD81_9CAUD</name>
<evidence type="ECO:0000313" key="3">
    <source>
        <dbReference type="Proteomes" id="UP001303520"/>
    </source>
</evidence>
<sequence length="249" mass="27289">MTAKSTVPASARKPQDRKPSAKDDVVGPADVTVEWNGHEYTVEGDAFDDLEFLDAIVEAEEAESEVAAFRAAKALLGAEIWEAFRRNERDPKTGRVKASGFMELFAHVMEVAQRKKLLNLAHLLAKFPGAVESDLHRYYGVDLADLYRGILTVRKVAALVEHLPRGAATWQMIGGPGAITDETEALWGVHLLQKHQMHQAGGNKGKAPEPPNYPEGVASKNDEVSRLEANARAFREKFGKKPTPAPKAD</sequence>
<evidence type="ECO:0000256" key="1">
    <source>
        <dbReference type="SAM" id="MobiDB-lite"/>
    </source>
</evidence>
<feature type="compositionally biased region" description="Basic and acidic residues" evidence="1">
    <location>
        <begin position="13"/>
        <end position="25"/>
    </location>
</feature>